<reference evidence="3 4" key="1">
    <citation type="submission" date="2024-09" db="EMBL/GenBank/DDBJ databases">
        <title>Laminarin stimulates single cell rates of sulfate reduction while oxygen inhibits transcriptomic activity in coastal marine sediment.</title>
        <authorList>
            <person name="Lindsay M."/>
            <person name="Orcutt B."/>
            <person name="Emerson D."/>
            <person name="Stepanauskas R."/>
            <person name="D'Angelo T."/>
        </authorList>
    </citation>
    <scope>NUCLEOTIDE SEQUENCE [LARGE SCALE GENOMIC DNA]</scope>
    <source>
        <strain evidence="3">SAG AM-311-K15</strain>
    </source>
</reference>
<feature type="domain" description="Putative radical SAM N-terminal" evidence="2">
    <location>
        <begin position="74"/>
        <end position="220"/>
    </location>
</feature>
<feature type="domain" description="DUF512" evidence="1">
    <location>
        <begin position="223"/>
        <end position="413"/>
    </location>
</feature>
<dbReference type="InterPro" id="IPR058240">
    <property type="entry name" value="rSAM_sf"/>
</dbReference>
<evidence type="ECO:0000259" key="2">
    <source>
        <dbReference type="Pfam" id="PF19238"/>
    </source>
</evidence>
<dbReference type="EMBL" id="JBHPBY010000581">
    <property type="protein sequence ID" value="MFC1853717.1"/>
    <property type="molecule type" value="Genomic_DNA"/>
</dbReference>
<evidence type="ECO:0000259" key="1">
    <source>
        <dbReference type="Pfam" id="PF04459"/>
    </source>
</evidence>
<accession>A0ABV6Z5K6</accession>
<keyword evidence="4" id="KW-1185">Reference proteome</keyword>
<dbReference type="SUPFAM" id="SSF50156">
    <property type="entry name" value="PDZ domain-like"/>
    <property type="match status" value="1"/>
</dbReference>
<evidence type="ECO:0000313" key="4">
    <source>
        <dbReference type="Proteomes" id="UP001594351"/>
    </source>
</evidence>
<name>A0ABV6Z5K6_UNCC1</name>
<sequence>MAKSLHRNAPRIVSIAPHSIPQELGWEVGDRICSINGTAVIDILDVLFHEDESELEIALIRQGGEREHFIIEKEEAETLDIDLEPFPITSCQNNCLFCFVHQQPKGLRKSLYVKDEDYRYSFLYGTYVTLSHITSSEIERIIKLRLSPLYISIHATDEAVRSRLFHNKPPNRIMTVLKQLTQGGITIHGQIVICPGINDGDILFRTVQDLKAYFPLLASIAVVPVGLTRHRRGLPVLQRVNKTIATQVVAEIKSVQNLCLQEFGEAWIYLADEFYILAGIPFPEHEHYGEFPQFENGVGMARQFIDQWLQFWSLNKTPEVPKKSALVTGTLFAPIIKNLVKQRFREKAANIKIVPVPNRLFGPSVSVTGLLCGHDVAAYCEKNVSQDDILLPDICFNADGVTLDDLNPEQVNTLAHRNFLLTPATGESLADALAN</sequence>
<evidence type="ECO:0000313" key="3">
    <source>
        <dbReference type="EMBL" id="MFC1853717.1"/>
    </source>
</evidence>
<organism evidence="3 4">
    <name type="scientific">candidate division CSSED10-310 bacterium</name>
    <dbReference type="NCBI Taxonomy" id="2855610"/>
    <lineage>
        <taxon>Bacteria</taxon>
        <taxon>Bacteria division CSSED10-310</taxon>
    </lineage>
</organism>
<dbReference type="InterPro" id="IPR007549">
    <property type="entry name" value="DUF512"/>
</dbReference>
<dbReference type="InterPro" id="IPR045375">
    <property type="entry name" value="Put_radical_SAM-like_N"/>
</dbReference>
<dbReference type="SUPFAM" id="SSF102114">
    <property type="entry name" value="Radical SAM enzymes"/>
    <property type="match status" value="1"/>
</dbReference>
<proteinExistence type="predicted"/>
<protein>
    <submittedName>
        <fullName evidence="3">DUF512 domain-containing protein</fullName>
    </submittedName>
</protein>
<dbReference type="InterPro" id="IPR036034">
    <property type="entry name" value="PDZ_sf"/>
</dbReference>
<comment type="caution">
    <text evidence="3">The sequence shown here is derived from an EMBL/GenBank/DDBJ whole genome shotgun (WGS) entry which is preliminary data.</text>
</comment>
<dbReference type="InterPro" id="IPR013785">
    <property type="entry name" value="Aldolase_TIM"/>
</dbReference>
<dbReference type="Pfam" id="PF04459">
    <property type="entry name" value="DUF512"/>
    <property type="match status" value="1"/>
</dbReference>
<dbReference type="Pfam" id="PF19238">
    <property type="entry name" value="Radical_SAM_2"/>
    <property type="match status" value="1"/>
</dbReference>
<dbReference type="Gene3D" id="3.20.20.70">
    <property type="entry name" value="Aldolase class I"/>
    <property type="match status" value="1"/>
</dbReference>
<dbReference type="Proteomes" id="UP001594351">
    <property type="component" value="Unassembled WGS sequence"/>
</dbReference>
<gene>
    <name evidence="3" type="ORF">ACFL27_26335</name>
</gene>